<feature type="region of interest" description="Disordered" evidence="2">
    <location>
        <begin position="291"/>
        <end position="310"/>
    </location>
</feature>
<dbReference type="GO" id="GO:0003690">
    <property type="term" value="F:double-stranded DNA binding"/>
    <property type="evidence" value="ECO:0007669"/>
    <property type="project" value="TreeGrafter"/>
</dbReference>
<dbReference type="PANTHER" id="PTHR22942">
    <property type="entry name" value="RECA/RAD51/RADA DNA STRAND-PAIRING FAMILY MEMBER"/>
    <property type="match status" value="1"/>
</dbReference>
<feature type="domain" description="Rad51-like C-terminal" evidence="3">
    <location>
        <begin position="118"/>
        <end position="147"/>
    </location>
</feature>
<feature type="domain" description="Rad51-like C-terminal" evidence="3">
    <location>
        <begin position="278"/>
        <end position="309"/>
    </location>
</feature>
<keyword evidence="5" id="KW-1185">Reference proteome</keyword>
<evidence type="ECO:0000259" key="3">
    <source>
        <dbReference type="Pfam" id="PF08423"/>
    </source>
</evidence>
<dbReference type="Proteomes" id="UP000076842">
    <property type="component" value="Unassembled WGS sequence"/>
</dbReference>
<dbReference type="SUPFAM" id="SSF47794">
    <property type="entry name" value="Rad51 N-terminal domain-like"/>
    <property type="match status" value="1"/>
</dbReference>
<dbReference type="Gene3D" id="3.40.50.300">
    <property type="entry name" value="P-loop containing nucleotide triphosphate hydrolases"/>
    <property type="match status" value="1"/>
</dbReference>
<dbReference type="GO" id="GO:0000794">
    <property type="term" value="C:condensed nuclear chromosome"/>
    <property type="evidence" value="ECO:0007669"/>
    <property type="project" value="TreeGrafter"/>
</dbReference>
<dbReference type="OrthoDB" id="10251254at2759"/>
<dbReference type="GO" id="GO:0007131">
    <property type="term" value="P:reciprocal meiotic recombination"/>
    <property type="evidence" value="ECO:0007669"/>
    <property type="project" value="TreeGrafter"/>
</dbReference>
<dbReference type="GO" id="GO:0000730">
    <property type="term" value="P:DNA recombinase assembly"/>
    <property type="evidence" value="ECO:0007669"/>
    <property type="project" value="TreeGrafter"/>
</dbReference>
<dbReference type="InterPro" id="IPR010995">
    <property type="entry name" value="DNA_repair_Rad51/TF_NusA_a-hlx"/>
</dbReference>
<dbReference type="PANTHER" id="PTHR22942:SF30">
    <property type="entry name" value="MEIOTIC RECOMBINATION PROTEIN DMC1_LIM15 HOMOLOG"/>
    <property type="match status" value="1"/>
</dbReference>
<dbReference type="GO" id="GO:0006312">
    <property type="term" value="P:mitotic recombination"/>
    <property type="evidence" value="ECO:0007669"/>
    <property type="project" value="TreeGrafter"/>
</dbReference>
<dbReference type="STRING" id="1353952.A0A165GLQ0"/>
<dbReference type="Pfam" id="PF08423">
    <property type="entry name" value="Rad51"/>
    <property type="match status" value="3"/>
</dbReference>
<dbReference type="AlphaFoldDB" id="A0A165GLQ0"/>
<protein>
    <submittedName>
        <fullName evidence="4">DNA repair and recombination, RecA-like protein</fullName>
    </submittedName>
</protein>
<keyword evidence="1" id="KW-0238">DNA-binding</keyword>
<dbReference type="GO" id="GO:0042148">
    <property type="term" value="P:DNA strand invasion"/>
    <property type="evidence" value="ECO:0007669"/>
    <property type="project" value="TreeGrafter"/>
</dbReference>
<feature type="compositionally biased region" description="Basic and acidic residues" evidence="2">
    <location>
        <begin position="8"/>
        <end position="22"/>
    </location>
</feature>
<dbReference type="FunCoup" id="A0A165GLQ0">
    <property type="interactions" value="519"/>
</dbReference>
<dbReference type="EMBL" id="KV423953">
    <property type="protein sequence ID" value="KZT58225.1"/>
    <property type="molecule type" value="Genomic_DNA"/>
</dbReference>
<accession>A0A165GLQ0</accession>
<reference evidence="4 5" key="1">
    <citation type="journal article" date="2016" name="Mol. Biol. Evol.">
        <title>Comparative Genomics of Early-Diverging Mushroom-Forming Fungi Provides Insights into the Origins of Lignocellulose Decay Capabilities.</title>
        <authorList>
            <person name="Nagy L.G."/>
            <person name="Riley R."/>
            <person name="Tritt A."/>
            <person name="Adam C."/>
            <person name="Daum C."/>
            <person name="Floudas D."/>
            <person name="Sun H."/>
            <person name="Yadav J.S."/>
            <person name="Pangilinan J."/>
            <person name="Larsson K.H."/>
            <person name="Matsuura K."/>
            <person name="Barry K."/>
            <person name="Labutti K."/>
            <person name="Kuo R."/>
            <person name="Ohm R.A."/>
            <person name="Bhattacharya S.S."/>
            <person name="Shirouzu T."/>
            <person name="Yoshinaga Y."/>
            <person name="Martin F.M."/>
            <person name="Grigoriev I.V."/>
            <person name="Hibbett D.S."/>
        </authorList>
    </citation>
    <scope>NUCLEOTIDE SEQUENCE [LARGE SCALE GENOMIC DNA]</scope>
    <source>
        <strain evidence="4 5">HHB12733</strain>
    </source>
</reference>
<dbReference type="GO" id="GO:0070192">
    <property type="term" value="P:chromosome organization involved in meiotic cell cycle"/>
    <property type="evidence" value="ECO:0007669"/>
    <property type="project" value="TreeGrafter"/>
</dbReference>
<dbReference type="GO" id="GO:0008094">
    <property type="term" value="F:ATP-dependent activity, acting on DNA"/>
    <property type="evidence" value="ECO:0007669"/>
    <property type="project" value="TreeGrafter"/>
</dbReference>
<organism evidence="4 5">
    <name type="scientific">Calocera cornea HHB12733</name>
    <dbReference type="NCBI Taxonomy" id="1353952"/>
    <lineage>
        <taxon>Eukaryota</taxon>
        <taxon>Fungi</taxon>
        <taxon>Dikarya</taxon>
        <taxon>Basidiomycota</taxon>
        <taxon>Agaricomycotina</taxon>
        <taxon>Dacrymycetes</taxon>
        <taxon>Dacrymycetales</taxon>
        <taxon>Dacrymycetaceae</taxon>
        <taxon>Calocera</taxon>
    </lineage>
</organism>
<gene>
    <name evidence="4" type="ORF">CALCODRAFT_508256</name>
</gene>
<dbReference type="InterPro" id="IPR027417">
    <property type="entry name" value="P-loop_NTPase"/>
</dbReference>
<evidence type="ECO:0000313" key="5">
    <source>
        <dbReference type="Proteomes" id="UP000076842"/>
    </source>
</evidence>
<evidence type="ECO:0000256" key="1">
    <source>
        <dbReference type="ARBA" id="ARBA00023125"/>
    </source>
</evidence>
<name>A0A165GLQ0_9BASI</name>
<dbReference type="Gene3D" id="1.10.150.20">
    <property type="entry name" value="5' to 3' exonuclease, C-terminal subdomain"/>
    <property type="match status" value="1"/>
</dbReference>
<evidence type="ECO:0000256" key="2">
    <source>
        <dbReference type="SAM" id="MobiDB-lite"/>
    </source>
</evidence>
<proteinExistence type="predicted"/>
<dbReference type="GO" id="GO:0003697">
    <property type="term" value="F:single-stranded DNA binding"/>
    <property type="evidence" value="ECO:0007669"/>
    <property type="project" value="TreeGrafter"/>
</dbReference>
<sequence>MPPRRPNNNRERTETRDTEHEPSILNSRSTTPGPVEPEEEVPAFFDSIDELQTHGINAQDITKLKLAGLYTVSSVRMMTKRHLMKLKGLSDTKVDKIKEAAAKLSGSSFCTGTELSNRREKVMHISTGSKSVDLILGGGFETQSISEGTEVLKVAYIDTEGMKLLQDQYAKVPMLAQMELIQDLACRFAEEKMYSLLVSRSNWLQEWTTLMSYRTDYTGRAELSERQQKVGVSLVPSQTILNDFLSWVRSPSSLQIKCSVMYRVQLGMSSLTWPNPAGRAEERIAKLVDSPDMPESDATYKLDEGGWTDV</sequence>
<dbReference type="InterPro" id="IPR013632">
    <property type="entry name" value="Rad51_C"/>
</dbReference>
<dbReference type="GO" id="GO:0000166">
    <property type="term" value="F:nucleotide binding"/>
    <property type="evidence" value="ECO:0007669"/>
    <property type="project" value="InterPro"/>
</dbReference>
<dbReference type="GO" id="GO:0000150">
    <property type="term" value="F:DNA strand exchange activity"/>
    <property type="evidence" value="ECO:0007669"/>
    <property type="project" value="TreeGrafter"/>
</dbReference>
<feature type="region of interest" description="Disordered" evidence="2">
    <location>
        <begin position="1"/>
        <end position="37"/>
    </location>
</feature>
<dbReference type="InParanoid" id="A0A165GLQ0"/>
<evidence type="ECO:0000313" key="4">
    <source>
        <dbReference type="EMBL" id="KZT58225.1"/>
    </source>
</evidence>
<feature type="domain" description="Rad51-like C-terminal" evidence="3">
    <location>
        <begin position="176"/>
        <end position="244"/>
    </location>
</feature>